<accession>A0A9D2KJF5</accession>
<evidence type="ECO:0000256" key="1">
    <source>
        <dbReference type="ARBA" id="ARBA00004141"/>
    </source>
</evidence>
<comment type="similarity">
    <text evidence="11">Belongs to the SEDS family. FtsW subfamily.</text>
</comment>
<organism evidence="18 19">
    <name type="scientific">Candidatus Mediterraneibacter pullicola</name>
    <dbReference type="NCBI Taxonomy" id="2838682"/>
    <lineage>
        <taxon>Bacteria</taxon>
        <taxon>Bacillati</taxon>
        <taxon>Bacillota</taxon>
        <taxon>Clostridia</taxon>
        <taxon>Lachnospirales</taxon>
        <taxon>Lachnospiraceae</taxon>
        <taxon>Mediterraneibacter</taxon>
    </lineage>
</organism>
<dbReference type="AlphaFoldDB" id="A0A9D2KJF5"/>
<dbReference type="PANTHER" id="PTHR30474">
    <property type="entry name" value="CELL CYCLE PROTEIN"/>
    <property type="match status" value="1"/>
</dbReference>
<feature type="transmembrane region" description="Helical" evidence="17">
    <location>
        <begin position="409"/>
        <end position="431"/>
    </location>
</feature>
<dbReference type="Proteomes" id="UP000824223">
    <property type="component" value="Unassembled WGS sequence"/>
</dbReference>
<evidence type="ECO:0000313" key="18">
    <source>
        <dbReference type="EMBL" id="HJA07020.1"/>
    </source>
</evidence>
<evidence type="ECO:0000256" key="15">
    <source>
        <dbReference type="ARBA" id="ARBA00049902"/>
    </source>
</evidence>
<dbReference type="GO" id="GO:0005886">
    <property type="term" value="C:plasma membrane"/>
    <property type="evidence" value="ECO:0007669"/>
    <property type="project" value="TreeGrafter"/>
</dbReference>
<protein>
    <recommendedName>
        <fullName evidence="12">Probable peptidoglycan glycosyltransferase FtsW</fullName>
        <ecNumber evidence="14">2.4.99.28</ecNumber>
    </recommendedName>
    <alternativeName>
        <fullName evidence="13">Cell division protein FtsW</fullName>
    </alternativeName>
    <alternativeName>
        <fullName evidence="10">Cell wall polymerase</fullName>
    </alternativeName>
    <alternativeName>
        <fullName evidence="9">Peptidoglycan polymerase</fullName>
    </alternativeName>
</protein>
<evidence type="ECO:0000313" key="19">
    <source>
        <dbReference type="Proteomes" id="UP000824223"/>
    </source>
</evidence>
<name>A0A9D2KJF5_9FIRM</name>
<feature type="transmembrane region" description="Helical" evidence="17">
    <location>
        <begin position="229"/>
        <end position="247"/>
    </location>
</feature>
<feature type="transmembrane region" description="Helical" evidence="17">
    <location>
        <begin position="259"/>
        <end position="279"/>
    </location>
</feature>
<reference evidence="18" key="2">
    <citation type="submission" date="2021-04" db="EMBL/GenBank/DDBJ databases">
        <authorList>
            <person name="Gilroy R."/>
        </authorList>
    </citation>
    <scope>NUCLEOTIDE SEQUENCE</scope>
    <source>
        <strain evidence="18">ChiSjej2B20-11307</strain>
    </source>
</reference>
<dbReference type="EMBL" id="DXAK01000043">
    <property type="protein sequence ID" value="HJA07020.1"/>
    <property type="molecule type" value="Genomic_DNA"/>
</dbReference>
<keyword evidence="7 17" id="KW-1133">Transmembrane helix</keyword>
<dbReference type="GO" id="GO:0015648">
    <property type="term" value="F:lipid-linked peptidoglycan transporter activity"/>
    <property type="evidence" value="ECO:0007669"/>
    <property type="project" value="TreeGrafter"/>
</dbReference>
<evidence type="ECO:0000256" key="5">
    <source>
        <dbReference type="ARBA" id="ARBA00022960"/>
    </source>
</evidence>
<dbReference type="InterPro" id="IPR001182">
    <property type="entry name" value="FtsW/RodA"/>
</dbReference>
<evidence type="ECO:0000256" key="6">
    <source>
        <dbReference type="ARBA" id="ARBA00022984"/>
    </source>
</evidence>
<gene>
    <name evidence="18" type="ORF">H9798_07780</name>
</gene>
<dbReference type="GO" id="GO:0008955">
    <property type="term" value="F:peptidoglycan glycosyltransferase activity"/>
    <property type="evidence" value="ECO:0007669"/>
    <property type="project" value="UniProtKB-EC"/>
</dbReference>
<dbReference type="Pfam" id="PF01098">
    <property type="entry name" value="FTSW_RODA_SPOVE"/>
    <property type="match status" value="1"/>
</dbReference>
<feature type="transmembrane region" description="Helical" evidence="17">
    <location>
        <begin position="341"/>
        <end position="364"/>
    </location>
</feature>
<comment type="catalytic activity">
    <reaction evidence="15">
        <text>[GlcNAc-(1-&gt;4)-Mur2Ac(oyl-L-Ala-gamma-D-Glu-L-Lys-D-Ala-D-Ala)](n)-di-trans,octa-cis-undecaprenyl diphosphate + beta-D-GlcNAc-(1-&gt;4)-Mur2Ac(oyl-L-Ala-gamma-D-Glu-L-Lys-D-Ala-D-Ala)-di-trans,octa-cis-undecaprenyl diphosphate = [GlcNAc-(1-&gt;4)-Mur2Ac(oyl-L-Ala-gamma-D-Glu-L-Lys-D-Ala-D-Ala)](n+1)-di-trans,octa-cis-undecaprenyl diphosphate + di-trans,octa-cis-undecaprenyl diphosphate + H(+)</text>
        <dbReference type="Rhea" id="RHEA:23708"/>
        <dbReference type="Rhea" id="RHEA-COMP:9602"/>
        <dbReference type="Rhea" id="RHEA-COMP:9603"/>
        <dbReference type="ChEBI" id="CHEBI:15378"/>
        <dbReference type="ChEBI" id="CHEBI:58405"/>
        <dbReference type="ChEBI" id="CHEBI:60033"/>
        <dbReference type="ChEBI" id="CHEBI:78435"/>
        <dbReference type="EC" id="2.4.99.28"/>
    </reaction>
</comment>
<feature type="transmembrane region" description="Helical" evidence="17">
    <location>
        <begin position="178"/>
        <end position="198"/>
    </location>
</feature>
<evidence type="ECO:0000256" key="11">
    <source>
        <dbReference type="ARBA" id="ARBA00038053"/>
    </source>
</evidence>
<evidence type="ECO:0000256" key="13">
    <source>
        <dbReference type="ARBA" id="ARBA00041418"/>
    </source>
</evidence>
<dbReference type="GO" id="GO:0009252">
    <property type="term" value="P:peptidoglycan biosynthetic process"/>
    <property type="evidence" value="ECO:0007669"/>
    <property type="project" value="UniProtKB-KW"/>
</dbReference>
<sequence length="452" mass="49651">MNREEYLKILTEQIRCKMARGEVSKEISGHIEDQTRTFMSEGLERSEAEELAVREMGDPVETGNELDKVHRPRMPWGMVALIVILSIAGYGVYYLLAARCVDEAGNGVVDVSLHAGRQFLYLIVGLVVMVGVCFADYTRIAARSRELMVLLFAGSVVGIMFSGLTINGARSWIDLRILTVNVLMLLMLTVPLYAAILYRYRGGTGGTAVKAVLWMLPGTGMAFFCNGTWMSVILLLTYLIVFALAVWKNWFQIPRRLCLAAIGAAALLLPVVAAFYVGFFGEDYQKERLGAIFGTGEELNFVSAFVRELLTGSRLLGKNTGLPDTVMMPADPQEIALAGLAGYYGILAALAVAGALLFLLLRFLHISLRQRNQLGMLMGTGCAAVFLIQTGIYIVNNLGIAYFGTYCPFLSMGGSGAVVTYIILGLMLSVCRYRNTAPERRFGKMQGRFHTE</sequence>
<dbReference type="InterPro" id="IPR047928">
    <property type="entry name" value="Perm_prefix_1"/>
</dbReference>
<evidence type="ECO:0000256" key="8">
    <source>
        <dbReference type="ARBA" id="ARBA00023136"/>
    </source>
</evidence>
<evidence type="ECO:0000256" key="9">
    <source>
        <dbReference type="ARBA" id="ARBA00032370"/>
    </source>
</evidence>
<dbReference type="NCBIfam" id="NF038403">
    <property type="entry name" value="perm_prefix_1"/>
    <property type="match status" value="1"/>
</dbReference>
<feature type="transmembrane region" description="Helical" evidence="17">
    <location>
        <begin position="118"/>
        <end position="135"/>
    </location>
</feature>
<dbReference type="GO" id="GO:0008360">
    <property type="term" value="P:regulation of cell shape"/>
    <property type="evidence" value="ECO:0007669"/>
    <property type="project" value="UniProtKB-KW"/>
</dbReference>
<evidence type="ECO:0000256" key="12">
    <source>
        <dbReference type="ARBA" id="ARBA00041185"/>
    </source>
</evidence>
<evidence type="ECO:0000256" key="17">
    <source>
        <dbReference type="SAM" id="Phobius"/>
    </source>
</evidence>
<proteinExistence type="inferred from homology"/>
<dbReference type="EC" id="2.4.99.28" evidence="14"/>
<keyword evidence="5" id="KW-0133">Cell shape</keyword>
<feature type="transmembrane region" description="Helical" evidence="17">
    <location>
        <begin position="76"/>
        <end position="98"/>
    </location>
</feature>
<feature type="transmembrane region" description="Helical" evidence="17">
    <location>
        <begin position="205"/>
        <end position="223"/>
    </location>
</feature>
<evidence type="ECO:0000256" key="3">
    <source>
        <dbReference type="ARBA" id="ARBA00022679"/>
    </source>
</evidence>
<keyword evidence="2" id="KW-0328">Glycosyltransferase</keyword>
<reference evidence="18" key="1">
    <citation type="journal article" date="2021" name="PeerJ">
        <title>Extensive microbial diversity within the chicken gut microbiome revealed by metagenomics and culture.</title>
        <authorList>
            <person name="Gilroy R."/>
            <person name="Ravi A."/>
            <person name="Getino M."/>
            <person name="Pursley I."/>
            <person name="Horton D.L."/>
            <person name="Alikhan N.F."/>
            <person name="Baker D."/>
            <person name="Gharbi K."/>
            <person name="Hall N."/>
            <person name="Watson M."/>
            <person name="Adriaenssens E.M."/>
            <person name="Foster-Nyarko E."/>
            <person name="Jarju S."/>
            <person name="Secka A."/>
            <person name="Antonio M."/>
            <person name="Oren A."/>
            <person name="Chaudhuri R.R."/>
            <person name="La Ragione R."/>
            <person name="Hildebrand F."/>
            <person name="Pallen M.J."/>
        </authorList>
    </citation>
    <scope>NUCLEOTIDE SEQUENCE</scope>
    <source>
        <strain evidence="18">ChiSjej2B20-11307</strain>
    </source>
</reference>
<keyword evidence="3" id="KW-0808">Transferase</keyword>
<evidence type="ECO:0000256" key="14">
    <source>
        <dbReference type="ARBA" id="ARBA00044770"/>
    </source>
</evidence>
<evidence type="ECO:0000256" key="10">
    <source>
        <dbReference type="ARBA" id="ARBA00033270"/>
    </source>
</evidence>
<dbReference type="GO" id="GO:0032153">
    <property type="term" value="C:cell division site"/>
    <property type="evidence" value="ECO:0007669"/>
    <property type="project" value="TreeGrafter"/>
</dbReference>
<evidence type="ECO:0000256" key="16">
    <source>
        <dbReference type="ARBA" id="ARBA00049966"/>
    </source>
</evidence>
<keyword evidence="4 17" id="KW-0812">Transmembrane</keyword>
<evidence type="ECO:0000256" key="2">
    <source>
        <dbReference type="ARBA" id="ARBA00022676"/>
    </source>
</evidence>
<feature type="transmembrane region" description="Helical" evidence="17">
    <location>
        <begin position="376"/>
        <end position="403"/>
    </location>
</feature>
<keyword evidence="8 17" id="KW-0472">Membrane</keyword>
<dbReference type="PANTHER" id="PTHR30474:SF2">
    <property type="entry name" value="PEPTIDOGLYCAN GLYCOSYLTRANSFERASE FTSW-RELATED"/>
    <property type="match status" value="1"/>
</dbReference>
<comment type="caution">
    <text evidence="18">The sequence shown here is derived from an EMBL/GenBank/DDBJ whole genome shotgun (WGS) entry which is preliminary data.</text>
</comment>
<evidence type="ECO:0000256" key="4">
    <source>
        <dbReference type="ARBA" id="ARBA00022692"/>
    </source>
</evidence>
<evidence type="ECO:0000256" key="7">
    <source>
        <dbReference type="ARBA" id="ARBA00022989"/>
    </source>
</evidence>
<dbReference type="GO" id="GO:0051301">
    <property type="term" value="P:cell division"/>
    <property type="evidence" value="ECO:0007669"/>
    <property type="project" value="InterPro"/>
</dbReference>
<comment type="subcellular location">
    <subcellularLocation>
        <location evidence="1">Membrane</location>
        <topology evidence="1">Multi-pass membrane protein</topology>
    </subcellularLocation>
</comment>
<feature type="transmembrane region" description="Helical" evidence="17">
    <location>
        <begin position="147"/>
        <end position="166"/>
    </location>
</feature>
<keyword evidence="6" id="KW-0573">Peptidoglycan synthesis</keyword>
<comment type="function">
    <text evidence="16">Peptidoglycan polymerase that is essential for cell division.</text>
</comment>